<feature type="transmembrane region" description="Helical" evidence="7">
    <location>
        <begin position="179"/>
        <end position="204"/>
    </location>
</feature>
<keyword evidence="6 7" id="KW-0472">Membrane</keyword>
<dbReference type="Pfam" id="PF06027">
    <property type="entry name" value="SLC35F"/>
    <property type="match status" value="1"/>
</dbReference>
<comment type="caution">
    <text evidence="8">The sequence shown here is derived from an EMBL/GenBank/DDBJ whole genome shotgun (WGS) entry which is preliminary data.</text>
</comment>
<feature type="transmembrane region" description="Helical" evidence="7">
    <location>
        <begin position="20"/>
        <end position="41"/>
    </location>
</feature>
<feature type="transmembrane region" description="Helical" evidence="7">
    <location>
        <begin position="314"/>
        <end position="335"/>
    </location>
</feature>
<feature type="transmembrane region" description="Helical" evidence="7">
    <location>
        <begin position="53"/>
        <end position="74"/>
    </location>
</feature>
<proteinExistence type="inferred from homology"/>
<evidence type="ECO:0000256" key="3">
    <source>
        <dbReference type="ARBA" id="ARBA00022448"/>
    </source>
</evidence>
<dbReference type="GO" id="GO:0000329">
    <property type="term" value="C:fungal-type vacuole membrane"/>
    <property type="evidence" value="ECO:0007669"/>
    <property type="project" value="TreeGrafter"/>
</dbReference>
<evidence type="ECO:0000256" key="1">
    <source>
        <dbReference type="ARBA" id="ARBA00004141"/>
    </source>
</evidence>
<feature type="transmembrane region" description="Helical" evidence="7">
    <location>
        <begin position="372"/>
        <end position="392"/>
    </location>
</feature>
<dbReference type="InterPro" id="IPR037185">
    <property type="entry name" value="EmrE-like"/>
</dbReference>
<protein>
    <submittedName>
        <fullName evidence="8">Thiamine-repressible mitochondrial transport protein THI74</fullName>
    </submittedName>
</protein>
<keyword evidence="5 7" id="KW-1133">Transmembrane helix</keyword>
<evidence type="ECO:0000313" key="9">
    <source>
        <dbReference type="Proteomes" id="UP000439903"/>
    </source>
</evidence>
<evidence type="ECO:0000256" key="4">
    <source>
        <dbReference type="ARBA" id="ARBA00022692"/>
    </source>
</evidence>
<comment type="similarity">
    <text evidence="2">Belongs to the SLC35F solute transporter family.</text>
</comment>
<sequence>MQNYNRGFSLKMFTNERQRYATGIIFLLGVVFIWVGSSFLMNNIFAGQDYNKPFAITYINTASFSLYLLAFFLSKQKRSIDKQRIIDFSHALYDTASRSSVESLSEHSAKSDEAMHITVPTEQCVSTAPQRAHSHIDPHDLLLSTHNEQKLSNREVAKLGLTFCILWFAANWSSNASLAYTNVASSTILASMSAFFTLCIGALVGIEKLSFLKFIAVFVSIIGVFMISREGTLETPDESPASNPLLGNFLALLGAFFYGCYTVLLKLRIQNESHVNMPLFFGFVGIFNIFLLWPFFWILDWFQIECFQLPPSNTLWIMIATNALVGTFLSDYLWLLAVLMTSPLVVTLGMSLTIPMSLIGDSVFKGILMSNTYWFGAFIILSGFLAVNFAAFKENEKENEQKYTLLNDDVVL</sequence>
<evidence type="ECO:0000256" key="6">
    <source>
        <dbReference type="ARBA" id="ARBA00023136"/>
    </source>
</evidence>
<name>A0A8H3XMP9_GIGMA</name>
<dbReference type="EMBL" id="WTPW01000865">
    <property type="protein sequence ID" value="KAF0473727.1"/>
    <property type="molecule type" value="Genomic_DNA"/>
</dbReference>
<reference evidence="8 9" key="1">
    <citation type="journal article" date="2019" name="Environ. Microbiol.">
        <title>At the nexus of three kingdoms: the genome of the mycorrhizal fungus Gigaspora margarita provides insights into plant, endobacterial and fungal interactions.</title>
        <authorList>
            <person name="Venice F."/>
            <person name="Ghignone S."/>
            <person name="Salvioli di Fossalunga A."/>
            <person name="Amselem J."/>
            <person name="Novero M."/>
            <person name="Xianan X."/>
            <person name="Sedzielewska Toro K."/>
            <person name="Morin E."/>
            <person name="Lipzen A."/>
            <person name="Grigoriev I.V."/>
            <person name="Henrissat B."/>
            <person name="Martin F.M."/>
            <person name="Bonfante P."/>
        </authorList>
    </citation>
    <scope>NUCLEOTIDE SEQUENCE [LARGE SCALE GENOMIC DNA]</scope>
    <source>
        <strain evidence="8 9">BEG34</strain>
    </source>
</reference>
<gene>
    <name evidence="8" type="ORF">F8M41_024858</name>
</gene>
<dbReference type="Proteomes" id="UP000439903">
    <property type="component" value="Unassembled WGS sequence"/>
</dbReference>
<feature type="transmembrane region" description="Helical" evidence="7">
    <location>
        <begin position="211"/>
        <end position="228"/>
    </location>
</feature>
<dbReference type="AlphaFoldDB" id="A0A8H3XMP9"/>
<accession>A0A8H3XMP9</accession>
<evidence type="ECO:0000256" key="2">
    <source>
        <dbReference type="ARBA" id="ARBA00007863"/>
    </source>
</evidence>
<evidence type="ECO:0000313" key="8">
    <source>
        <dbReference type="EMBL" id="KAF0473727.1"/>
    </source>
</evidence>
<keyword evidence="9" id="KW-1185">Reference proteome</keyword>
<comment type="subcellular location">
    <subcellularLocation>
        <location evidence="1">Membrane</location>
        <topology evidence="1">Multi-pass membrane protein</topology>
    </subcellularLocation>
</comment>
<dbReference type="PANTHER" id="PTHR23051:SF0">
    <property type="entry name" value="SOLUTE CARRIER FAMILY 35 MEMBER F5"/>
    <property type="match status" value="1"/>
</dbReference>
<dbReference type="PANTHER" id="PTHR23051">
    <property type="entry name" value="SOLUTE CARRIER FAMILY 35, MEMBER F5"/>
    <property type="match status" value="1"/>
</dbReference>
<keyword evidence="3" id="KW-0813">Transport</keyword>
<dbReference type="GO" id="GO:0022857">
    <property type="term" value="F:transmembrane transporter activity"/>
    <property type="evidence" value="ECO:0007669"/>
    <property type="project" value="InterPro"/>
</dbReference>
<feature type="transmembrane region" description="Helical" evidence="7">
    <location>
        <begin position="248"/>
        <end position="267"/>
    </location>
</feature>
<dbReference type="SUPFAM" id="SSF103481">
    <property type="entry name" value="Multidrug resistance efflux transporter EmrE"/>
    <property type="match status" value="1"/>
</dbReference>
<dbReference type="OrthoDB" id="1436450at2759"/>
<feature type="transmembrane region" description="Helical" evidence="7">
    <location>
        <begin position="342"/>
        <end position="360"/>
    </location>
</feature>
<feature type="transmembrane region" description="Helical" evidence="7">
    <location>
        <begin position="156"/>
        <end position="173"/>
    </location>
</feature>
<organism evidence="8 9">
    <name type="scientific">Gigaspora margarita</name>
    <dbReference type="NCBI Taxonomy" id="4874"/>
    <lineage>
        <taxon>Eukaryota</taxon>
        <taxon>Fungi</taxon>
        <taxon>Fungi incertae sedis</taxon>
        <taxon>Mucoromycota</taxon>
        <taxon>Glomeromycotina</taxon>
        <taxon>Glomeromycetes</taxon>
        <taxon>Diversisporales</taxon>
        <taxon>Gigasporaceae</taxon>
        <taxon>Gigaspora</taxon>
    </lineage>
</organism>
<feature type="transmembrane region" description="Helical" evidence="7">
    <location>
        <begin position="279"/>
        <end position="299"/>
    </location>
</feature>
<evidence type="ECO:0000256" key="5">
    <source>
        <dbReference type="ARBA" id="ARBA00022989"/>
    </source>
</evidence>
<dbReference type="InterPro" id="IPR009262">
    <property type="entry name" value="SLC35_F1/F2/F6"/>
</dbReference>
<evidence type="ECO:0000256" key="7">
    <source>
        <dbReference type="SAM" id="Phobius"/>
    </source>
</evidence>
<keyword evidence="4 7" id="KW-0812">Transmembrane</keyword>